<accession>A0A915D130</accession>
<evidence type="ECO:0000256" key="2">
    <source>
        <dbReference type="ARBA" id="ARBA00005673"/>
    </source>
</evidence>
<dbReference type="Gene3D" id="3.10.290.60">
    <property type="entry name" value="Ubiquitin-activating enzyme E1, UFD domain"/>
    <property type="match status" value="1"/>
</dbReference>
<evidence type="ECO:0000259" key="3">
    <source>
        <dbReference type="Pfam" id="PF09358"/>
    </source>
</evidence>
<name>A0A915D130_9BILA</name>
<proteinExistence type="inferred from homology"/>
<evidence type="ECO:0000313" key="6">
    <source>
        <dbReference type="WBParaSite" id="jg14714"/>
    </source>
</evidence>
<dbReference type="WBParaSite" id="jg14714">
    <property type="protein sequence ID" value="jg14714"/>
    <property type="gene ID" value="jg14714"/>
</dbReference>
<protein>
    <submittedName>
        <fullName evidence="6">Uncharacterized protein</fullName>
    </submittedName>
</protein>
<dbReference type="AlphaFoldDB" id="A0A915D130"/>
<dbReference type="InterPro" id="IPR019572">
    <property type="entry name" value="UBA_E1_SCCH"/>
</dbReference>
<dbReference type="InterPro" id="IPR018965">
    <property type="entry name" value="Ub-activating_enz_E1_C"/>
</dbReference>
<sequence length="300" mass="33654">MSMGQQIEMLRVVKKALVDDKPSSAEECILLHTFPSDHVTSQGVKFWSGTKRCPHTLLFDAEEENHFEFVYAASVLHAQQYNLQPILDVTRVKHLAAAYNAPKLCPGVGQDCGAGDDDSETIVGNLNVSLAKLKLTETKPLTPIDFEKDDDSNHHVEFVTATSNLRAYNYDIPVADKSKTKQIAAVAGLVCLELYKTIDLDGQRCKTPIERFKNGFINWLAVLCFHTARCIYFMGSHRNQRTNDFGELIEYVKTKTSLEVSMMSSGVSLLYAFFQPPAKVAERLAKDVVEQWQKCLEKPC</sequence>
<feature type="domain" description="Ubiquitin-activating enzyme E1 C-terminal" evidence="3">
    <location>
        <begin position="246"/>
        <end position="299"/>
    </location>
</feature>
<comment type="pathway">
    <text evidence="1">Protein modification; protein ubiquitination.</text>
</comment>
<dbReference type="InterPro" id="IPR042063">
    <property type="entry name" value="Ubi_acti_E1_SCCH"/>
</dbReference>
<dbReference type="Pfam" id="PF10585">
    <property type="entry name" value="UBA_E1_SCCH"/>
    <property type="match status" value="1"/>
</dbReference>
<dbReference type="Pfam" id="PF09358">
    <property type="entry name" value="E1_UFD"/>
    <property type="match status" value="1"/>
</dbReference>
<dbReference type="InterPro" id="IPR038252">
    <property type="entry name" value="UBA_E1_C_sf"/>
</dbReference>
<dbReference type="GO" id="GO:0008641">
    <property type="term" value="F:ubiquitin-like modifier activating enzyme activity"/>
    <property type="evidence" value="ECO:0007669"/>
    <property type="project" value="InterPro"/>
</dbReference>
<feature type="domain" description="Ubiquitin-activating enzyme SCCH" evidence="4">
    <location>
        <begin position="30"/>
        <end position="181"/>
    </location>
</feature>
<dbReference type="InterPro" id="IPR035985">
    <property type="entry name" value="Ubiquitin-activating_enz"/>
</dbReference>
<reference evidence="6" key="1">
    <citation type="submission" date="2022-11" db="UniProtKB">
        <authorList>
            <consortium name="WormBaseParasite"/>
        </authorList>
    </citation>
    <scope>IDENTIFICATION</scope>
</reference>
<dbReference type="Gene3D" id="1.10.10.2660">
    <property type="entry name" value="Ubiquitin-activating enzyme E1, SCCH domain"/>
    <property type="match status" value="1"/>
</dbReference>
<evidence type="ECO:0000256" key="1">
    <source>
        <dbReference type="ARBA" id="ARBA00004906"/>
    </source>
</evidence>
<organism evidence="5 6">
    <name type="scientific">Ditylenchus dipsaci</name>
    <dbReference type="NCBI Taxonomy" id="166011"/>
    <lineage>
        <taxon>Eukaryota</taxon>
        <taxon>Metazoa</taxon>
        <taxon>Ecdysozoa</taxon>
        <taxon>Nematoda</taxon>
        <taxon>Chromadorea</taxon>
        <taxon>Rhabditida</taxon>
        <taxon>Tylenchina</taxon>
        <taxon>Tylenchomorpha</taxon>
        <taxon>Sphaerularioidea</taxon>
        <taxon>Anguinidae</taxon>
        <taxon>Anguininae</taxon>
        <taxon>Ditylenchus</taxon>
    </lineage>
</organism>
<dbReference type="SUPFAM" id="SSF69572">
    <property type="entry name" value="Activating enzymes of the ubiquitin-like proteins"/>
    <property type="match status" value="1"/>
</dbReference>
<dbReference type="Proteomes" id="UP000887574">
    <property type="component" value="Unplaced"/>
</dbReference>
<comment type="similarity">
    <text evidence="2">Belongs to the ubiquitin-activating E1 family.</text>
</comment>
<evidence type="ECO:0000259" key="4">
    <source>
        <dbReference type="Pfam" id="PF10585"/>
    </source>
</evidence>
<evidence type="ECO:0000313" key="5">
    <source>
        <dbReference type="Proteomes" id="UP000887574"/>
    </source>
</evidence>
<keyword evidence="5" id="KW-1185">Reference proteome</keyword>